<evidence type="ECO:0000313" key="2">
    <source>
        <dbReference type="Proteomes" id="UP001055159"/>
    </source>
</evidence>
<name>A0ABY3UIA8_9MYCO</name>
<keyword evidence="1" id="KW-0808">Transferase</keyword>
<sequence length="206" mass="22264">MPDPMAGFDEPVRTWRDIPGWFQWRSGQEEAVGHFRSGDRFVEVGCYLGKSICSLAEVARDHGLDVAIVGVDTARGSGPEGRGGTDAHGPAVAHGGGTMAGLLHRNVLACGFGDRIQLLLSDSVAAAALFSDESLAWVHLDARHDYDSVRADIAAWLPKVRPGGWLSGDDYDAWQWPGVVQAVEDSLTGATAWSKGQWRWIKPADR</sequence>
<proteinExistence type="predicted"/>
<dbReference type="GO" id="GO:0008168">
    <property type="term" value="F:methyltransferase activity"/>
    <property type="evidence" value="ECO:0007669"/>
    <property type="project" value="UniProtKB-KW"/>
</dbReference>
<organism evidence="1 2">
    <name type="scientific">Mycolicibacterium rufum</name>
    <dbReference type="NCBI Taxonomy" id="318424"/>
    <lineage>
        <taxon>Bacteria</taxon>
        <taxon>Bacillati</taxon>
        <taxon>Actinomycetota</taxon>
        <taxon>Actinomycetes</taxon>
        <taxon>Mycobacteriales</taxon>
        <taxon>Mycobacteriaceae</taxon>
        <taxon>Mycolicibacterium</taxon>
    </lineage>
</organism>
<keyword evidence="1" id="KW-0489">Methyltransferase</keyword>
<dbReference type="Pfam" id="PF13578">
    <property type="entry name" value="Methyltransf_24"/>
    <property type="match status" value="1"/>
</dbReference>
<gene>
    <name evidence="1" type="ORF">MJO55_03010</name>
</gene>
<dbReference type="PANTHER" id="PTHR37909">
    <property type="entry name" value="S-ADENOSYL-L-METHIONINE-DEPENDENT METHYLTRANSFERASES SUPERFAMILY PROTEIN"/>
    <property type="match status" value="1"/>
</dbReference>
<dbReference type="Gene3D" id="3.40.50.150">
    <property type="entry name" value="Vaccinia Virus protein VP39"/>
    <property type="match status" value="1"/>
</dbReference>
<dbReference type="GO" id="GO:0032259">
    <property type="term" value="P:methylation"/>
    <property type="evidence" value="ECO:0007669"/>
    <property type="project" value="UniProtKB-KW"/>
</dbReference>
<evidence type="ECO:0000313" key="1">
    <source>
        <dbReference type="EMBL" id="ULP37427.1"/>
    </source>
</evidence>
<reference evidence="1" key="1">
    <citation type="submission" date="2022-08" db="EMBL/GenBank/DDBJ databases">
        <title>Whole genome sequencing of non-tuberculosis mycobacteria type-strains.</title>
        <authorList>
            <person name="Igarashi Y."/>
            <person name="Osugi A."/>
            <person name="Mitarai S."/>
        </authorList>
    </citation>
    <scope>NUCLEOTIDE SEQUENCE</scope>
    <source>
        <strain evidence="1">JCM 16372</strain>
    </source>
</reference>
<dbReference type="Proteomes" id="UP001055159">
    <property type="component" value="Chromosome"/>
</dbReference>
<dbReference type="EMBL" id="CP092427">
    <property type="protein sequence ID" value="ULP37427.1"/>
    <property type="molecule type" value="Genomic_DNA"/>
</dbReference>
<accession>A0ABY3UIA8</accession>
<dbReference type="PANTHER" id="PTHR37909:SF1">
    <property type="entry name" value="S-ADENOSYL-L-METHIONINE-DEPENDENT METHYLTRANSFERASES SUPERFAMILY PROTEIN"/>
    <property type="match status" value="1"/>
</dbReference>
<dbReference type="InterPro" id="IPR029063">
    <property type="entry name" value="SAM-dependent_MTases_sf"/>
</dbReference>
<dbReference type="SUPFAM" id="SSF53335">
    <property type="entry name" value="S-adenosyl-L-methionine-dependent methyltransferases"/>
    <property type="match status" value="1"/>
</dbReference>
<keyword evidence="2" id="KW-1185">Reference proteome</keyword>
<dbReference type="RefSeq" id="WP_239735672.1">
    <property type="nucleotide sequence ID" value="NZ_CP092427.2"/>
</dbReference>
<protein>
    <submittedName>
        <fullName evidence="1">Class I SAM-dependent methyltransferase</fullName>
    </submittedName>
</protein>